<reference evidence="11 12" key="1">
    <citation type="submission" date="2006-10" db="EMBL/GenBank/DDBJ databases">
        <title>Complete sequence of Syntrophobacter fumaroxidans MPOB.</title>
        <authorList>
            <consortium name="US DOE Joint Genome Institute"/>
            <person name="Copeland A."/>
            <person name="Lucas S."/>
            <person name="Lapidus A."/>
            <person name="Barry K."/>
            <person name="Detter J.C."/>
            <person name="Glavina del Rio T."/>
            <person name="Hammon N."/>
            <person name="Israni S."/>
            <person name="Pitluck S."/>
            <person name="Goltsman E.G."/>
            <person name="Martinez M."/>
            <person name="Schmutz J."/>
            <person name="Larimer F."/>
            <person name="Land M."/>
            <person name="Hauser L."/>
            <person name="Kyrpides N."/>
            <person name="Kim E."/>
            <person name="Boone D.R."/>
            <person name="Brockman F."/>
            <person name="Culley D."/>
            <person name="Ferry J."/>
            <person name="Gunsalus R."/>
            <person name="McInerney M.J."/>
            <person name="Morrison M."/>
            <person name="Plugge C."/>
            <person name="Rohlin L."/>
            <person name="Scholten J."/>
            <person name="Sieber J."/>
            <person name="Stams A.J.M."/>
            <person name="Worm P."/>
            <person name="Henstra A.M."/>
            <person name="Richardson P."/>
        </authorList>
    </citation>
    <scope>NUCLEOTIDE SEQUENCE [LARGE SCALE GENOMIC DNA]</scope>
    <source>
        <strain evidence="12">DSM 10017 / MPOB</strain>
    </source>
</reference>
<dbReference type="STRING" id="335543.Sfum_3299"/>
<dbReference type="eggNOG" id="COG0141">
    <property type="taxonomic scope" value="Bacteria"/>
</dbReference>
<evidence type="ECO:0000256" key="4">
    <source>
        <dbReference type="ARBA" id="ARBA00023002"/>
    </source>
</evidence>
<comment type="caution">
    <text evidence="5">Lacks conserved residue(s) required for the propagation of feature annotation.</text>
</comment>
<feature type="binding site" evidence="5 8">
    <location>
        <position position="424"/>
    </location>
    <ligand>
        <name>substrate</name>
    </ligand>
</feature>
<feature type="binding site" evidence="5 8">
    <location>
        <position position="266"/>
    </location>
    <ligand>
        <name>substrate</name>
    </ligand>
</feature>
<comment type="pathway">
    <text evidence="5">Amino-acid biosynthesis; L-histidine biosynthesis; L-histidine from 5-phospho-alpha-D-ribose 1-diphosphate: step 9/9.</text>
</comment>
<feature type="active site" description="Proton acceptor" evidence="5 7">
    <location>
        <position position="331"/>
    </location>
</feature>
<dbReference type="InterPro" id="IPR022695">
    <property type="entry name" value="Histidinol_DH_monofunct"/>
</dbReference>
<dbReference type="PIRSF" id="PIRSF000099">
    <property type="entry name" value="Histidinol_dh"/>
    <property type="match status" value="1"/>
</dbReference>
<dbReference type="HOGENOM" id="CLU_006732_3_3_7"/>
<dbReference type="NCBIfam" id="TIGR00069">
    <property type="entry name" value="hisD"/>
    <property type="match status" value="1"/>
</dbReference>
<feature type="binding site" evidence="5 8">
    <location>
        <position position="263"/>
    </location>
    <ligand>
        <name>substrate</name>
    </ligand>
</feature>
<keyword evidence="3 5" id="KW-0862">Zinc</keyword>
<keyword evidence="4 5" id="KW-0560">Oxidoreductase</keyword>
<protein>
    <recommendedName>
        <fullName evidence="5">Histidinol dehydrogenase</fullName>
        <shortName evidence="5">HDH</shortName>
        <ecNumber evidence="5">1.1.1.23</ecNumber>
    </recommendedName>
</protein>
<feature type="active site" description="Proton acceptor" evidence="5 7">
    <location>
        <position position="332"/>
    </location>
</feature>
<comment type="catalytic activity">
    <reaction evidence="5">
        <text>L-histidinol + 2 NAD(+) + H2O = L-histidine + 2 NADH + 3 H(+)</text>
        <dbReference type="Rhea" id="RHEA:20641"/>
        <dbReference type="ChEBI" id="CHEBI:15377"/>
        <dbReference type="ChEBI" id="CHEBI:15378"/>
        <dbReference type="ChEBI" id="CHEBI:57540"/>
        <dbReference type="ChEBI" id="CHEBI:57595"/>
        <dbReference type="ChEBI" id="CHEBI:57699"/>
        <dbReference type="ChEBI" id="CHEBI:57945"/>
        <dbReference type="EC" id="1.1.1.23"/>
    </reaction>
</comment>
<feature type="binding site" evidence="5 9">
    <location>
        <position position="266"/>
    </location>
    <ligand>
        <name>Zn(2+)</name>
        <dbReference type="ChEBI" id="CHEBI:29105"/>
    </ligand>
</feature>
<evidence type="ECO:0000256" key="3">
    <source>
        <dbReference type="ARBA" id="ARBA00022833"/>
    </source>
</evidence>
<evidence type="ECO:0000256" key="9">
    <source>
        <dbReference type="PIRSR" id="PIRSR000099-4"/>
    </source>
</evidence>
<dbReference type="InterPro" id="IPR001692">
    <property type="entry name" value="Histidinol_DH_CS"/>
</dbReference>
<dbReference type="UniPathway" id="UPA00031">
    <property type="reaction ID" value="UER00014"/>
</dbReference>
<keyword evidence="2 5" id="KW-0479">Metal-binding</keyword>
<dbReference type="GO" id="GO:0051287">
    <property type="term" value="F:NAD binding"/>
    <property type="evidence" value="ECO:0007669"/>
    <property type="project" value="InterPro"/>
</dbReference>
<evidence type="ECO:0000256" key="1">
    <source>
        <dbReference type="ARBA" id="ARBA00010178"/>
    </source>
</evidence>
<dbReference type="PRINTS" id="PR00083">
    <property type="entry name" value="HOLDHDRGNASE"/>
</dbReference>
<keyword evidence="5" id="KW-0028">Amino-acid biosynthesis</keyword>
<dbReference type="EMBL" id="CP000478">
    <property type="protein sequence ID" value="ABK18972.1"/>
    <property type="molecule type" value="Genomic_DNA"/>
</dbReference>
<feature type="binding site" evidence="5 8">
    <location>
        <position position="365"/>
    </location>
    <ligand>
        <name>substrate</name>
    </ligand>
</feature>
<organism evidence="11 12">
    <name type="scientific">Syntrophobacter fumaroxidans (strain DSM 10017 / MPOB)</name>
    <dbReference type="NCBI Taxonomy" id="335543"/>
    <lineage>
        <taxon>Bacteria</taxon>
        <taxon>Pseudomonadati</taxon>
        <taxon>Thermodesulfobacteriota</taxon>
        <taxon>Syntrophobacteria</taxon>
        <taxon>Syntrophobacterales</taxon>
        <taxon>Syntrophobacteraceae</taxon>
        <taxon>Syntrophobacter</taxon>
    </lineage>
</organism>
<evidence type="ECO:0000256" key="6">
    <source>
        <dbReference type="PIRNR" id="PIRNR000099"/>
    </source>
</evidence>
<dbReference type="AlphaFoldDB" id="A0LNH0"/>
<dbReference type="GO" id="GO:0004399">
    <property type="term" value="F:histidinol dehydrogenase activity"/>
    <property type="evidence" value="ECO:0007669"/>
    <property type="project" value="UniProtKB-UniRule"/>
</dbReference>
<dbReference type="GO" id="GO:0005829">
    <property type="term" value="C:cytosol"/>
    <property type="evidence" value="ECO:0007669"/>
    <property type="project" value="TreeGrafter"/>
</dbReference>
<dbReference type="Proteomes" id="UP000001784">
    <property type="component" value="Chromosome"/>
</dbReference>
<dbReference type="Pfam" id="PF00815">
    <property type="entry name" value="Histidinol_dh"/>
    <property type="match status" value="1"/>
</dbReference>
<dbReference type="CDD" id="cd06572">
    <property type="entry name" value="Histidinol_dh"/>
    <property type="match status" value="1"/>
</dbReference>
<evidence type="ECO:0000256" key="7">
    <source>
        <dbReference type="PIRSR" id="PIRSR000099-1"/>
    </source>
</evidence>
<feature type="binding site" evidence="5 8">
    <location>
        <position position="332"/>
    </location>
    <ligand>
        <name>substrate</name>
    </ligand>
</feature>
<accession>A0LNH0</accession>
<comment type="cofactor">
    <cofactor evidence="5 9">
        <name>Zn(2+)</name>
        <dbReference type="ChEBI" id="CHEBI:29105"/>
    </cofactor>
    <text evidence="5 9">Binds 1 zinc ion per subunit.</text>
</comment>
<dbReference type="Gene3D" id="1.20.5.1300">
    <property type="match status" value="1"/>
</dbReference>
<dbReference type="PROSITE" id="PS00611">
    <property type="entry name" value="HISOL_DEHYDROGENASE"/>
    <property type="match status" value="1"/>
</dbReference>
<keyword evidence="5" id="KW-0520">NAD</keyword>
<feature type="binding site" evidence="5 9">
    <location>
        <position position="424"/>
    </location>
    <ligand>
        <name>Zn(2+)</name>
        <dbReference type="ChEBI" id="CHEBI:29105"/>
    </ligand>
</feature>
<keyword evidence="12" id="KW-1185">Reference proteome</keyword>
<dbReference type="KEGG" id="sfu:Sfum_3299"/>
<feature type="binding site" evidence="5 8">
    <location>
        <position position="241"/>
    </location>
    <ligand>
        <name>substrate</name>
    </ligand>
</feature>
<evidence type="ECO:0000256" key="8">
    <source>
        <dbReference type="PIRSR" id="PIRSR000099-3"/>
    </source>
</evidence>
<keyword evidence="5" id="KW-0368">Histidine biosynthesis</keyword>
<dbReference type="FunFam" id="3.40.50.1980:FF:000001">
    <property type="entry name" value="Histidinol dehydrogenase"/>
    <property type="match status" value="1"/>
</dbReference>
<dbReference type="RefSeq" id="WP_011700097.1">
    <property type="nucleotide sequence ID" value="NC_008554.1"/>
</dbReference>
<evidence type="ECO:0000313" key="11">
    <source>
        <dbReference type="EMBL" id="ABK18972.1"/>
    </source>
</evidence>
<gene>
    <name evidence="5" type="primary">hisD</name>
    <name evidence="11" type="ordered locus">Sfum_3299</name>
</gene>
<dbReference type="GO" id="GO:0000105">
    <property type="term" value="P:L-histidine biosynthetic process"/>
    <property type="evidence" value="ECO:0007669"/>
    <property type="project" value="UniProtKB-UniRule"/>
</dbReference>
<comment type="function">
    <text evidence="5">Catalyzes the sequential NAD-dependent oxidations of L-histidinol to L-histidinaldehyde and then to L-histidine.</text>
</comment>
<feature type="binding site" evidence="5 9">
    <location>
        <position position="365"/>
    </location>
    <ligand>
        <name>Zn(2+)</name>
        <dbReference type="ChEBI" id="CHEBI:29105"/>
    </ligand>
</feature>
<evidence type="ECO:0000313" key="12">
    <source>
        <dbReference type="Proteomes" id="UP000001784"/>
    </source>
</evidence>
<dbReference type="FunCoup" id="A0LNH0">
    <property type="interactions" value="561"/>
</dbReference>
<feature type="binding site" evidence="5 8">
    <location>
        <position position="419"/>
    </location>
    <ligand>
        <name>substrate</name>
    </ligand>
</feature>
<comment type="similarity">
    <text evidence="1 5 6 10">Belongs to the histidinol dehydrogenase family.</text>
</comment>
<dbReference type="InterPro" id="IPR016161">
    <property type="entry name" value="Ald_DH/histidinol_DH"/>
</dbReference>
<dbReference type="HAMAP" id="MF_01024">
    <property type="entry name" value="HisD"/>
    <property type="match status" value="1"/>
</dbReference>
<name>A0LNH0_SYNFM</name>
<dbReference type="SUPFAM" id="SSF53720">
    <property type="entry name" value="ALDH-like"/>
    <property type="match status" value="1"/>
</dbReference>
<evidence type="ECO:0000256" key="2">
    <source>
        <dbReference type="ARBA" id="ARBA00022723"/>
    </source>
</evidence>
<evidence type="ECO:0000256" key="10">
    <source>
        <dbReference type="RuleBase" id="RU004175"/>
    </source>
</evidence>
<dbReference type="Gene3D" id="3.40.50.1980">
    <property type="entry name" value="Nitrogenase molybdenum iron protein domain"/>
    <property type="match status" value="2"/>
</dbReference>
<dbReference type="InParanoid" id="A0LNH0"/>
<evidence type="ECO:0000256" key="5">
    <source>
        <dbReference type="HAMAP-Rule" id="MF_01024"/>
    </source>
</evidence>
<dbReference type="PANTHER" id="PTHR21256">
    <property type="entry name" value="HISTIDINOL DEHYDROGENASE HDH"/>
    <property type="match status" value="1"/>
</dbReference>
<proteinExistence type="inferred from homology"/>
<feature type="binding site" evidence="5 9">
    <location>
        <position position="263"/>
    </location>
    <ligand>
        <name>Zn(2+)</name>
        <dbReference type="ChEBI" id="CHEBI:29105"/>
    </ligand>
</feature>
<dbReference type="PANTHER" id="PTHR21256:SF2">
    <property type="entry name" value="HISTIDINE BIOSYNTHESIS TRIFUNCTIONAL PROTEIN"/>
    <property type="match status" value="1"/>
</dbReference>
<dbReference type="GO" id="GO:0008270">
    <property type="term" value="F:zinc ion binding"/>
    <property type="evidence" value="ECO:0007669"/>
    <property type="project" value="UniProtKB-UniRule"/>
</dbReference>
<sequence length="434" mass="46461">MLEAISYPSVEADSRLAVIASRKMGPDVALEKSVIEILLDVKANGDDALLRYTRQFDASELDAERLTVSPEEIRSAYDAVDPELLGIIQEAMANIEAFHRQQLRPSHFITKPDGTFLGQMVRPVEAAGLYIPGGQAGETPLLSSVLMNGIPARLAGVRDIAMVTPPRADGSVSPALLVAAAEVGITRIHRAGSAWGIAALAYGTESVRKVDVVVGPGNIYVSLAKKLVWGAVGIDMLAGPSEILVVADDRGNPRYIAADLLSQAEHDPMASAVLITTEASLAEKVAASLEEQLLRLPRQEIARRALRDYGAIFLAEDLDQALELANGIAPEHLELQVCDPWACLGKIRNAGAVFMGEWTPEAVGDYFAGPNHVLPTAGTARFASALGVENFLKRTSVISFSGNAFRRDAEAIVRMAEMEGLEAHAASIRVRMKP</sequence>
<dbReference type="EC" id="1.1.1.23" evidence="5"/>
<dbReference type="InterPro" id="IPR012131">
    <property type="entry name" value="Hstdl_DH"/>
</dbReference>